<keyword evidence="1" id="KW-0812">Transmembrane</keyword>
<dbReference type="RefSeq" id="YP_009047174.1">
    <property type="nucleotide sequence ID" value="NC_024486.1"/>
</dbReference>
<evidence type="ECO:0000313" key="3">
    <source>
        <dbReference type="EMBL" id="AIE77233.1"/>
    </source>
</evidence>
<dbReference type="Gene3D" id="2.60.40.10">
    <property type="entry name" value="Immunoglobulins"/>
    <property type="match status" value="1"/>
</dbReference>
<dbReference type="SUPFAM" id="SSF48726">
    <property type="entry name" value="Immunoglobulin"/>
    <property type="match status" value="1"/>
</dbReference>
<dbReference type="OrthoDB" id="39350at10239"/>
<name>A0A075FAQ1_9ADEN</name>
<feature type="transmembrane region" description="Helical" evidence="1">
    <location>
        <begin position="142"/>
        <end position="162"/>
    </location>
</feature>
<organism evidence="3 4">
    <name type="scientific">Duck adenovirus 2</name>
    <dbReference type="NCBI Taxonomy" id="1520006"/>
    <lineage>
        <taxon>Viruses</taxon>
        <taxon>Varidnaviria</taxon>
        <taxon>Bamfordvirae</taxon>
        <taxon>Preplasmiviricota</taxon>
        <taxon>Polisuviricotina</taxon>
        <taxon>Pharingeaviricetes</taxon>
        <taxon>Rowavirales</taxon>
        <taxon>Adenoviridae</taxon>
        <taxon>Aviadenovirus</taxon>
        <taxon>Aviadenovirus anatis</taxon>
        <taxon>Duck aviadenovirus B</taxon>
    </lineage>
</organism>
<sequence>MNSVLVFFLALCTVSVSAQAQIVAYEGDTVIFDCGHFRDCFYFHWRRGENLKLLIIDNGIITQYSRDIKLLTAYPPMASFLVRNVSSAGMYRCYCETNDGQEYIHQFTLEVHRRFPQDKSTVIPHHHEEKMEVYPKCFDQEAGMMMAALIIVTLGCGIIIALKCTYVFRYSKV</sequence>
<dbReference type="GeneID" id="19893459"/>
<proteinExistence type="predicted"/>
<dbReference type="Proteomes" id="UP000113541">
    <property type="component" value="Segment"/>
</dbReference>
<evidence type="ECO:0000313" key="4">
    <source>
        <dbReference type="Proteomes" id="UP000113541"/>
    </source>
</evidence>
<protein>
    <submittedName>
        <fullName evidence="3">ORF56</fullName>
    </submittedName>
</protein>
<dbReference type="EMBL" id="KJ469653">
    <property type="protein sequence ID" value="AIE77233.1"/>
    <property type="molecule type" value="Genomic_DNA"/>
</dbReference>
<feature type="domain" description="Immunoglobulin" evidence="2">
    <location>
        <begin position="19"/>
        <end position="112"/>
    </location>
</feature>
<dbReference type="SMART" id="SM00409">
    <property type="entry name" value="IG"/>
    <property type="match status" value="1"/>
</dbReference>
<dbReference type="KEGG" id="vg:19893459"/>
<dbReference type="InterPro" id="IPR003599">
    <property type="entry name" value="Ig_sub"/>
</dbReference>
<evidence type="ECO:0000259" key="2">
    <source>
        <dbReference type="SMART" id="SM00409"/>
    </source>
</evidence>
<accession>A0A075FAQ1</accession>
<keyword evidence="4" id="KW-1185">Reference proteome</keyword>
<dbReference type="InterPro" id="IPR013783">
    <property type="entry name" value="Ig-like_fold"/>
</dbReference>
<keyword evidence="1" id="KW-1133">Transmembrane helix</keyword>
<evidence type="ECO:0000256" key="1">
    <source>
        <dbReference type="SAM" id="Phobius"/>
    </source>
</evidence>
<dbReference type="InterPro" id="IPR036179">
    <property type="entry name" value="Ig-like_dom_sf"/>
</dbReference>
<keyword evidence="1" id="KW-0472">Membrane</keyword>
<reference evidence="3 4" key="1">
    <citation type="journal article" date="2014" name="Virology">
        <title>Complete genome sequences of pigeon adenovirus 1 and duck adenovirus 2 extend the number of species within the genus Aviadenovirus.</title>
        <authorList>
            <person name="Marek A."/>
            <person name="Kajan G.L."/>
            <person name="Kosiol C."/>
            <person name="Harrach B."/>
            <person name="Schlotterer C."/>
            <person name="Hess M."/>
        </authorList>
    </citation>
    <scope>NUCLEOTIDE SEQUENCE [LARGE SCALE GENOMIC DNA]</scope>
    <source>
        <strain evidence="3 4">GR</strain>
    </source>
</reference>